<evidence type="ECO:0000256" key="2">
    <source>
        <dbReference type="ARBA" id="ARBA00006228"/>
    </source>
</evidence>
<dbReference type="Proteomes" id="UP001597108">
    <property type="component" value="Unassembled WGS sequence"/>
</dbReference>
<dbReference type="PANTHER" id="PTHR34584:SF1">
    <property type="entry name" value="NA(+)_H(+) ANTIPORTER SUBUNIT E1"/>
    <property type="match status" value="1"/>
</dbReference>
<dbReference type="RefSeq" id="WP_386078942.1">
    <property type="nucleotide sequence ID" value="NZ_JBHTJT010000060.1"/>
</dbReference>
<dbReference type="PANTHER" id="PTHR34584">
    <property type="entry name" value="NA(+)/H(+) ANTIPORTER SUBUNIT E1"/>
    <property type="match status" value="1"/>
</dbReference>
<comment type="subcellular location">
    <subcellularLocation>
        <location evidence="1">Cell membrane</location>
        <topology evidence="1">Multi-pass membrane protein</topology>
    </subcellularLocation>
</comment>
<evidence type="ECO:0000256" key="5">
    <source>
        <dbReference type="ARBA" id="ARBA00022989"/>
    </source>
</evidence>
<name>A0ABW3IXX3_9RHOB</name>
<keyword evidence="9" id="KW-1185">Reference proteome</keyword>
<protein>
    <submittedName>
        <fullName evidence="8">Na+/H+ antiporter subunit E</fullName>
    </submittedName>
</protein>
<proteinExistence type="inferred from homology"/>
<evidence type="ECO:0000313" key="9">
    <source>
        <dbReference type="Proteomes" id="UP001597108"/>
    </source>
</evidence>
<reference evidence="9" key="1">
    <citation type="journal article" date="2019" name="Int. J. Syst. Evol. Microbiol.">
        <title>The Global Catalogue of Microorganisms (GCM) 10K type strain sequencing project: providing services to taxonomists for standard genome sequencing and annotation.</title>
        <authorList>
            <consortium name="The Broad Institute Genomics Platform"/>
            <consortium name="The Broad Institute Genome Sequencing Center for Infectious Disease"/>
            <person name="Wu L."/>
            <person name="Ma J."/>
        </authorList>
    </citation>
    <scope>NUCLEOTIDE SEQUENCE [LARGE SCALE GENOMIC DNA]</scope>
    <source>
        <strain evidence="9">CCUG 60524</strain>
    </source>
</reference>
<dbReference type="EMBL" id="JBHTJT010000060">
    <property type="protein sequence ID" value="MFD0982660.1"/>
    <property type="molecule type" value="Genomic_DNA"/>
</dbReference>
<evidence type="ECO:0000256" key="6">
    <source>
        <dbReference type="ARBA" id="ARBA00023136"/>
    </source>
</evidence>
<evidence type="ECO:0000313" key="8">
    <source>
        <dbReference type="EMBL" id="MFD0982660.1"/>
    </source>
</evidence>
<keyword evidence="3" id="KW-1003">Cell membrane</keyword>
<feature type="transmembrane region" description="Helical" evidence="7">
    <location>
        <begin position="56"/>
        <end position="75"/>
    </location>
</feature>
<sequence>MNVRHDFTQDLHLQTDHLVISSRPVRQAARGRLRGVVFTGMALAAIWAGLHWDDPASWVIGLPTVVGGAAATALLPSAPPPAISLTGALRLTVFAIAGILSGAVDVSLSSLRPHRLRTGCLTYRTRLPDGRPRRLFALAITLLPGTLTARLERDQLTVHALDCGPSARADLDALEARIAGLFGLSLDGDHA</sequence>
<feature type="transmembrane region" description="Helical" evidence="7">
    <location>
        <begin position="87"/>
        <end position="108"/>
    </location>
</feature>
<keyword evidence="5 7" id="KW-1133">Transmembrane helix</keyword>
<keyword evidence="4 7" id="KW-0812">Transmembrane</keyword>
<accession>A0ABW3IXX3</accession>
<feature type="transmembrane region" description="Helical" evidence="7">
    <location>
        <begin position="33"/>
        <end position="50"/>
    </location>
</feature>
<comment type="similarity">
    <text evidence="2">Belongs to the CPA3 antiporters (TC 2.A.63) subunit E family.</text>
</comment>
<evidence type="ECO:0000256" key="7">
    <source>
        <dbReference type="SAM" id="Phobius"/>
    </source>
</evidence>
<comment type="caution">
    <text evidence="8">The sequence shown here is derived from an EMBL/GenBank/DDBJ whole genome shotgun (WGS) entry which is preliminary data.</text>
</comment>
<evidence type="ECO:0000256" key="1">
    <source>
        <dbReference type="ARBA" id="ARBA00004651"/>
    </source>
</evidence>
<dbReference type="InterPro" id="IPR002758">
    <property type="entry name" value="Cation_antiport_E"/>
</dbReference>
<evidence type="ECO:0000256" key="3">
    <source>
        <dbReference type="ARBA" id="ARBA00022475"/>
    </source>
</evidence>
<dbReference type="Pfam" id="PF01899">
    <property type="entry name" value="MNHE"/>
    <property type="match status" value="1"/>
</dbReference>
<organism evidence="8 9">
    <name type="scientific">Tropicimonas aquimaris</name>
    <dbReference type="NCBI Taxonomy" id="914152"/>
    <lineage>
        <taxon>Bacteria</taxon>
        <taxon>Pseudomonadati</taxon>
        <taxon>Pseudomonadota</taxon>
        <taxon>Alphaproteobacteria</taxon>
        <taxon>Rhodobacterales</taxon>
        <taxon>Roseobacteraceae</taxon>
        <taxon>Tropicimonas</taxon>
    </lineage>
</organism>
<keyword evidence="6 7" id="KW-0472">Membrane</keyword>
<gene>
    <name evidence="8" type="ORF">ACFQ2S_23785</name>
</gene>
<evidence type="ECO:0000256" key="4">
    <source>
        <dbReference type="ARBA" id="ARBA00022692"/>
    </source>
</evidence>